<feature type="region of interest" description="Disordered" evidence="1">
    <location>
        <begin position="32"/>
        <end position="103"/>
    </location>
</feature>
<gene>
    <name evidence="2" type="ORF">PVAP13_5NG005500</name>
</gene>
<proteinExistence type="predicted"/>
<name>A0A8T0RM55_PANVG</name>
<dbReference type="EMBL" id="CM029046">
    <property type="protein sequence ID" value="KAG2585958.1"/>
    <property type="molecule type" value="Genomic_DNA"/>
</dbReference>
<evidence type="ECO:0000256" key="1">
    <source>
        <dbReference type="SAM" id="MobiDB-lite"/>
    </source>
</evidence>
<comment type="caution">
    <text evidence="2">The sequence shown here is derived from an EMBL/GenBank/DDBJ whole genome shotgun (WGS) entry which is preliminary data.</text>
</comment>
<dbReference type="Proteomes" id="UP000823388">
    <property type="component" value="Chromosome 5N"/>
</dbReference>
<organism evidence="2 3">
    <name type="scientific">Panicum virgatum</name>
    <name type="common">Blackwell switchgrass</name>
    <dbReference type="NCBI Taxonomy" id="38727"/>
    <lineage>
        <taxon>Eukaryota</taxon>
        <taxon>Viridiplantae</taxon>
        <taxon>Streptophyta</taxon>
        <taxon>Embryophyta</taxon>
        <taxon>Tracheophyta</taxon>
        <taxon>Spermatophyta</taxon>
        <taxon>Magnoliopsida</taxon>
        <taxon>Liliopsida</taxon>
        <taxon>Poales</taxon>
        <taxon>Poaceae</taxon>
        <taxon>PACMAD clade</taxon>
        <taxon>Panicoideae</taxon>
        <taxon>Panicodae</taxon>
        <taxon>Paniceae</taxon>
        <taxon>Panicinae</taxon>
        <taxon>Panicum</taxon>
        <taxon>Panicum sect. Hiantes</taxon>
    </lineage>
</organism>
<feature type="compositionally biased region" description="Basic and acidic residues" evidence="1">
    <location>
        <begin position="60"/>
        <end position="71"/>
    </location>
</feature>
<dbReference type="AlphaFoldDB" id="A0A8T0RM55"/>
<accession>A0A8T0RM55</accession>
<evidence type="ECO:0000313" key="2">
    <source>
        <dbReference type="EMBL" id="KAG2585958.1"/>
    </source>
</evidence>
<keyword evidence="3" id="KW-1185">Reference proteome</keyword>
<evidence type="ECO:0000313" key="3">
    <source>
        <dbReference type="Proteomes" id="UP000823388"/>
    </source>
</evidence>
<feature type="compositionally biased region" description="Basic residues" evidence="1">
    <location>
        <begin position="50"/>
        <end position="59"/>
    </location>
</feature>
<reference evidence="2" key="1">
    <citation type="submission" date="2020-05" db="EMBL/GenBank/DDBJ databases">
        <title>WGS assembly of Panicum virgatum.</title>
        <authorList>
            <person name="Lovell J.T."/>
            <person name="Jenkins J."/>
            <person name="Shu S."/>
            <person name="Juenger T.E."/>
            <person name="Schmutz J."/>
        </authorList>
    </citation>
    <scope>NUCLEOTIDE SEQUENCE</scope>
    <source>
        <strain evidence="2">AP13</strain>
    </source>
</reference>
<feature type="compositionally biased region" description="Basic and acidic residues" evidence="1">
    <location>
        <begin position="32"/>
        <end position="49"/>
    </location>
</feature>
<sequence>MDRAGTKRGRAPLGDVSNCALLGSRELKLQRERIRNASMTDEQRDEGNKKRCKAYRKKKENTTNKENKSEIEPPSSDDVCIGGECMDQTQNNPSDVPPTIASG</sequence>
<protein>
    <submittedName>
        <fullName evidence="2">Uncharacterized protein</fullName>
    </submittedName>
</protein>